<dbReference type="SUPFAM" id="SSF46955">
    <property type="entry name" value="Putative DNA-binding domain"/>
    <property type="match status" value="1"/>
</dbReference>
<accession>A0A1Q6R5U5</accession>
<dbReference type="InterPro" id="IPR047057">
    <property type="entry name" value="MerR_fam"/>
</dbReference>
<dbReference type="PANTHER" id="PTHR30204:SF69">
    <property type="entry name" value="MERR-FAMILY TRANSCRIPTIONAL REGULATOR"/>
    <property type="match status" value="1"/>
</dbReference>
<keyword evidence="1" id="KW-0678">Repressor</keyword>
<name>A0A1Q6R5U5_9FIRM</name>
<evidence type="ECO:0000256" key="4">
    <source>
        <dbReference type="ARBA" id="ARBA00023163"/>
    </source>
</evidence>
<dbReference type="Proteomes" id="UP000186777">
    <property type="component" value="Unassembled WGS sequence"/>
</dbReference>
<dbReference type="GO" id="GO:0003677">
    <property type="term" value="F:DNA binding"/>
    <property type="evidence" value="ECO:0007669"/>
    <property type="project" value="UniProtKB-KW"/>
</dbReference>
<protein>
    <recommendedName>
        <fullName evidence="5">HTH merR-type domain-containing protein</fullName>
    </recommendedName>
</protein>
<dbReference type="InterPro" id="IPR011256">
    <property type="entry name" value="Reg_factor_effector_dom_sf"/>
</dbReference>
<dbReference type="EMBL" id="MNTG01000027">
    <property type="protein sequence ID" value="OLA37752.1"/>
    <property type="molecule type" value="Genomic_DNA"/>
</dbReference>
<evidence type="ECO:0000256" key="2">
    <source>
        <dbReference type="ARBA" id="ARBA00023015"/>
    </source>
</evidence>
<sequence>MSKNPKLYYTAGELADLFELPKQTLLYYDKMGILSPEFISENNYRHYSLKQYLVLEIILNMRKLGIPISKIKEYLAERSIDRLQTLLQAKDRECEEIIAHNEKIRKNIHVVFQQLDKIRESRLDQITVTFRRSKRFLLSPVPPECSGDESIKILARHNLKFFSKEHFKEKAVGWLADKDCFLAGEYSRPLAYFSSVNPDYLGKMECYTRPAGLYMTQRFQGTFREHVQELAEFFKAYMQRNKLHAVDNLYIMPLKNHWMTPEPEEYIYQISLRVEPNEN</sequence>
<dbReference type="PROSITE" id="PS50937">
    <property type="entry name" value="HTH_MERR_2"/>
    <property type="match status" value="1"/>
</dbReference>
<gene>
    <name evidence="6" type="ORF">BHW43_04980</name>
</gene>
<keyword evidence="2" id="KW-0805">Transcription regulation</keyword>
<dbReference type="RefSeq" id="WP_303679735.1">
    <property type="nucleotide sequence ID" value="NZ_MNTG01000027.1"/>
</dbReference>
<keyword evidence="4" id="KW-0804">Transcription</keyword>
<dbReference type="Gene3D" id="1.10.1660.10">
    <property type="match status" value="1"/>
</dbReference>
<proteinExistence type="predicted"/>
<evidence type="ECO:0000259" key="5">
    <source>
        <dbReference type="PROSITE" id="PS50937"/>
    </source>
</evidence>
<organism evidence="6 7">
    <name type="scientific">Phascolarctobacterium succinatutens</name>
    <dbReference type="NCBI Taxonomy" id="626940"/>
    <lineage>
        <taxon>Bacteria</taxon>
        <taxon>Bacillati</taxon>
        <taxon>Bacillota</taxon>
        <taxon>Negativicutes</taxon>
        <taxon>Acidaminococcales</taxon>
        <taxon>Acidaminococcaceae</taxon>
        <taxon>Phascolarctobacterium</taxon>
    </lineage>
</organism>
<dbReference type="STRING" id="626940.BHW43_04980"/>
<comment type="caution">
    <text evidence="6">The sequence shown here is derived from an EMBL/GenBank/DDBJ whole genome shotgun (WGS) entry which is preliminary data.</text>
</comment>
<dbReference type="AlphaFoldDB" id="A0A1Q6R5U5"/>
<dbReference type="Gene3D" id="3.20.80.10">
    <property type="entry name" value="Regulatory factor, effector binding domain"/>
    <property type="match status" value="1"/>
</dbReference>
<dbReference type="SUPFAM" id="SSF55136">
    <property type="entry name" value="Probable bacterial effector-binding domain"/>
    <property type="match status" value="1"/>
</dbReference>
<dbReference type="InterPro" id="IPR009061">
    <property type="entry name" value="DNA-bd_dom_put_sf"/>
</dbReference>
<dbReference type="Pfam" id="PF13411">
    <property type="entry name" value="MerR_1"/>
    <property type="match status" value="1"/>
</dbReference>
<evidence type="ECO:0000313" key="7">
    <source>
        <dbReference type="Proteomes" id="UP000186777"/>
    </source>
</evidence>
<evidence type="ECO:0000256" key="1">
    <source>
        <dbReference type="ARBA" id="ARBA00022491"/>
    </source>
</evidence>
<evidence type="ECO:0000313" key="6">
    <source>
        <dbReference type="EMBL" id="OLA37752.1"/>
    </source>
</evidence>
<dbReference type="PANTHER" id="PTHR30204">
    <property type="entry name" value="REDOX-CYCLING DRUG-SENSING TRANSCRIPTIONAL ACTIVATOR SOXR"/>
    <property type="match status" value="1"/>
</dbReference>
<dbReference type="InterPro" id="IPR000551">
    <property type="entry name" value="MerR-type_HTH_dom"/>
</dbReference>
<dbReference type="SMART" id="SM00422">
    <property type="entry name" value="HTH_MERR"/>
    <property type="match status" value="1"/>
</dbReference>
<reference evidence="6 7" key="1">
    <citation type="journal article" date="2016" name="Nat. Biotechnol.">
        <title>Measurement of bacterial replication rates in microbial communities.</title>
        <authorList>
            <person name="Brown C.T."/>
            <person name="Olm M.R."/>
            <person name="Thomas B.C."/>
            <person name="Banfield J.F."/>
        </authorList>
    </citation>
    <scope>NUCLEOTIDE SEQUENCE [LARGE SCALE GENOMIC DNA]</scope>
    <source>
        <strain evidence="6">46_33</strain>
    </source>
</reference>
<keyword evidence="3" id="KW-0238">DNA-binding</keyword>
<evidence type="ECO:0000256" key="3">
    <source>
        <dbReference type="ARBA" id="ARBA00023125"/>
    </source>
</evidence>
<dbReference type="GO" id="GO:0003700">
    <property type="term" value="F:DNA-binding transcription factor activity"/>
    <property type="evidence" value="ECO:0007669"/>
    <property type="project" value="InterPro"/>
</dbReference>
<feature type="domain" description="HTH merR-type" evidence="5">
    <location>
        <begin position="8"/>
        <end position="77"/>
    </location>
</feature>